<dbReference type="EMBL" id="JANSHE010004940">
    <property type="protein sequence ID" value="KAJ2973669.1"/>
    <property type="molecule type" value="Genomic_DNA"/>
</dbReference>
<evidence type="ECO:0000313" key="1">
    <source>
        <dbReference type="EMBL" id="KAJ2973669.1"/>
    </source>
</evidence>
<gene>
    <name evidence="1" type="ORF">NUW54_g12023</name>
</gene>
<dbReference type="Proteomes" id="UP001144978">
    <property type="component" value="Unassembled WGS sequence"/>
</dbReference>
<proteinExistence type="predicted"/>
<protein>
    <submittedName>
        <fullName evidence="1">Uncharacterized protein</fullName>
    </submittedName>
</protein>
<evidence type="ECO:0000313" key="2">
    <source>
        <dbReference type="Proteomes" id="UP001144978"/>
    </source>
</evidence>
<keyword evidence="2" id="KW-1185">Reference proteome</keyword>
<reference evidence="1" key="1">
    <citation type="submission" date="2022-08" db="EMBL/GenBank/DDBJ databases">
        <title>Genome Sequence of Pycnoporus sanguineus.</title>
        <authorList>
            <person name="Buettner E."/>
        </authorList>
    </citation>
    <scope>NUCLEOTIDE SEQUENCE</scope>
    <source>
        <strain evidence="1">CG-C14</strain>
    </source>
</reference>
<name>A0ACC1N431_9APHY</name>
<organism evidence="1 2">
    <name type="scientific">Trametes sanguinea</name>
    <dbReference type="NCBI Taxonomy" id="158606"/>
    <lineage>
        <taxon>Eukaryota</taxon>
        <taxon>Fungi</taxon>
        <taxon>Dikarya</taxon>
        <taxon>Basidiomycota</taxon>
        <taxon>Agaricomycotina</taxon>
        <taxon>Agaricomycetes</taxon>
        <taxon>Polyporales</taxon>
        <taxon>Polyporaceae</taxon>
        <taxon>Trametes</taxon>
    </lineage>
</organism>
<accession>A0ACC1N431</accession>
<sequence>MQLTRIRPGPDWLIVDLALQAYGKVSVPLYDTLGADSVEHVTNHSELTIIFAAPEHIPHLLTVAQDDCIYREPQRRGEVRFYRDDLVYLGEPAMISVSDVVIEVWNRERLAYLKV</sequence>
<comment type="caution">
    <text evidence="1">The sequence shown here is derived from an EMBL/GenBank/DDBJ whole genome shotgun (WGS) entry which is preliminary data.</text>
</comment>